<evidence type="ECO:0000256" key="2">
    <source>
        <dbReference type="ARBA" id="ARBA00005877"/>
    </source>
</evidence>
<accession>Q1J3W5</accession>
<evidence type="ECO:0000256" key="3">
    <source>
        <dbReference type="ARBA" id="ARBA00022737"/>
    </source>
</evidence>
<name>Q1J3W5_DEIGD</name>
<dbReference type="KEGG" id="dge:Dgeo_2378"/>
<dbReference type="InterPro" id="IPR037523">
    <property type="entry name" value="VOC_core"/>
</dbReference>
<dbReference type="GO" id="GO:0006572">
    <property type="term" value="P:L-tyrosine catabolic process"/>
    <property type="evidence" value="ECO:0007669"/>
    <property type="project" value="TreeGrafter"/>
</dbReference>
<sequence length="149" mass="16424">MQPLPSRALVSADHTVSFPLNISESRRTATGRFVGALSGGGVHHIAFTSADLVQTAAQLRAAGAHLLDIPENYYVDLDARLLLSADTLATLQHNDLLYDEDAYGQFRQVYTATFDERFFFVTAQHEKSSLGRTPRKTSTKPSQTDRPCL</sequence>
<keyword evidence="4" id="KW-0408">Iron</keyword>
<dbReference type="AlphaFoldDB" id="Q1J3W5"/>
<dbReference type="Proteomes" id="UP000002431">
    <property type="component" value="Plasmid pDGEO01"/>
</dbReference>
<dbReference type="PANTHER" id="PTHR11959">
    <property type="entry name" value="4-HYDROXYPHENYLPYRUVATE DIOXYGENASE"/>
    <property type="match status" value="1"/>
</dbReference>
<evidence type="ECO:0000256" key="1">
    <source>
        <dbReference type="ARBA" id="ARBA00001962"/>
    </source>
</evidence>
<keyword evidence="3" id="KW-0677">Repeat</keyword>
<feature type="region of interest" description="Disordered" evidence="5">
    <location>
        <begin position="130"/>
        <end position="149"/>
    </location>
</feature>
<dbReference type="PANTHER" id="PTHR11959:SF1">
    <property type="entry name" value="4-HYDROXYPHENYLPYRUVATE DIOXYGENASE"/>
    <property type="match status" value="1"/>
</dbReference>
<dbReference type="HOGENOM" id="CLU_1746630_0_0_0"/>
<geneLocation type="plasmid" evidence="7 8">
    <name>pDGEO01</name>
</geneLocation>
<evidence type="ECO:0000256" key="4">
    <source>
        <dbReference type="ARBA" id="ARBA00023004"/>
    </source>
</evidence>
<evidence type="ECO:0000259" key="6">
    <source>
        <dbReference type="PROSITE" id="PS51819"/>
    </source>
</evidence>
<keyword evidence="8" id="KW-1185">Reference proteome</keyword>
<dbReference type="SUPFAM" id="SSF54593">
    <property type="entry name" value="Glyoxalase/Bleomycin resistance protein/Dihydroxybiphenyl dioxygenase"/>
    <property type="match status" value="1"/>
</dbReference>
<dbReference type="PROSITE" id="PS51819">
    <property type="entry name" value="VOC"/>
    <property type="match status" value="1"/>
</dbReference>
<dbReference type="GO" id="GO:0003868">
    <property type="term" value="F:4-hydroxyphenylpyruvate dioxygenase activity"/>
    <property type="evidence" value="ECO:0007669"/>
    <property type="project" value="InterPro"/>
</dbReference>
<feature type="domain" description="VOC" evidence="6">
    <location>
        <begin position="1"/>
        <end position="112"/>
    </location>
</feature>
<reference evidence="7" key="1">
    <citation type="submission" date="2006-04" db="EMBL/GenBank/DDBJ databases">
        <title>Complete sequence of plasmid1 pDGEO01 of Deinococcus geothermalis DSM 11300.</title>
        <authorList>
            <consortium name="US DOE Joint Genome Institute"/>
            <person name="Copeland A."/>
            <person name="Lucas S."/>
            <person name="Lapidus A."/>
            <person name="Barry K."/>
            <person name="Detter J.C."/>
            <person name="Glavina del Rio T."/>
            <person name="Hammon N."/>
            <person name="Israni S."/>
            <person name="Dalin E."/>
            <person name="Tice H."/>
            <person name="Pitluck S."/>
            <person name="Brettin T."/>
            <person name="Bruce D."/>
            <person name="Han C."/>
            <person name="Tapia R."/>
            <person name="Saunders E."/>
            <person name="Gilna P."/>
            <person name="Schmutz J."/>
            <person name="Larimer F."/>
            <person name="Land M."/>
            <person name="Hauser L."/>
            <person name="Kyrpides N."/>
            <person name="Kim E."/>
            <person name="Daly M.J."/>
            <person name="Fredrickson J.K."/>
            <person name="Makarova K.S."/>
            <person name="Gaidamakova E.K."/>
            <person name="Zhai M."/>
            <person name="Richardson P."/>
        </authorList>
    </citation>
    <scope>NUCLEOTIDE SEQUENCE</scope>
    <source>
        <strain evidence="7">DSM 11300</strain>
        <plasmid evidence="7">pDGEO01</plasmid>
    </source>
</reference>
<dbReference type="RefSeq" id="WP_011525676.1">
    <property type="nucleotide sequence ID" value="NC_008010.2"/>
</dbReference>
<dbReference type="EMBL" id="CP000358">
    <property type="protein sequence ID" value="ABF43813.1"/>
    <property type="molecule type" value="Genomic_DNA"/>
</dbReference>
<comment type="similarity">
    <text evidence="2">Belongs to the 4HPPD family.</text>
</comment>
<dbReference type="Gene3D" id="3.10.180.10">
    <property type="entry name" value="2,3-Dihydroxybiphenyl 1,2-Dioxygenase, domain 1"/>
    <property type="match status" value="1"/>
</dbReference>
<evidence type="ECO:0000313" key="8">
    <source>
        <dbReference type="Proteomes" id="UP000002431"/>
    </source>
</evidence>
<evidence type="ECO:0000313" key="7">
    <source>
        <dbReference type="EMBL" id="ABF43813.1"/>
    </source>
</evidence>
<gene>
    <name evidence="7" type="ordered locus">Dgeo_2378</name>
</gene>
<feature type="compositionally biased region" description="Polar residues" evidence="5">
    <location>
        <begin position="139"/>
        <end position="149"/>
    </location>
</feature>
<dbReference type="eggNOG" id="COG3185">
    <property type="taxonomic scope" value="Bacteria"/>
</dbReference>
<dbReference type="InterPro" id="IPR029068">
    <property type="entry name" value="Glyas_Bleomycin-R_OHBP_Dase"/>
</dbReference>
<comment type="cofactor">
    <cofactor evidence="1">
        <name>Fe cation</name>
        <dbReference type="ChEBI" id="CHEBI:24875"/>
    </cofactor>
</comment>
<organism evidence="7 8">
    <name type="scientific">Deinococcus geothermalis (strain DSM 11300 / CIP 105573 / AG-3a)</name>
    <dbReference type="NCBI Taxonomy" id="319795"/>
    <lineage>
        <taxon>Bacteria</taxon>
        <taxon>Thermotogati</taxon>
        <taxon>Deinococcota</taxon>
        <taxon>Deinococci</taxon>
        <taxon>Deinococcales</taxon>
        <taxon>Deinococcaceae</taxon>
        <taxon>Deinococcus</taxon>
    </lineage>
</organism>
<protein>
    <submittedName>
        <fullName evidence="7">Hemolysin-like protein, 4-hydroxyphenylpyruvate dioxygenase related protein</fullName>
    </submittedName>
</protein>
<keyword evidence="7" id="KW-0614">Plasmid</keyword>
<proteinExistence type="inferred from homology"/>
<dbReference type="InterPro" id="IPR005956">
    <property type="entry name" value="4OHPhenylPyrv_dOase"/>
</dbReference>
<evidence type="ECO:0000256" key="5">
    <source>
        <dbReference type="SAM" id="MobiDB-lite"/>
    </source>
</evidence>